<gene>
    <name evidence="1" type="ORF">KG103_03080</name>
</gene>
<organism evidence="1 2">
    <name type="scientific">Cellulomonas wangleii</name>
    <dbReference type="NCBI Taxonomy" id="2816956"/>
    <lineage>
        <taxon>Bacteria</taxon>
        <taxon>Bacillati</taxon>
        <taxon>Actinomycetota</taxon>
        <taxon>Actinomycetes</taxon>
        <taxon>Micrococcales</taxon>
        <taxon>Cellulomonadaceae</taxon>
        <taxon>Cellulomonas</taxon>
    </lineage>
</organism>
<sequence length="63" mass="6993">MHVRPYHSARSNAPHVFHEDDDCPAGRNLAWFDKVEGTEGCEPCPQCVRTAATRPEHPVGATH</sequence>
<name>A0ABX8D669_9CELL</name>
<proteinExistence type="predicted"/>
<evidence type="ECO:0000313" key="2">
    <source>
        <dbReference type="Proteomes" id="UP000677804"/>
    </source>
</evidence>
<reference evidence="1 2" key="1">
    <citation type="submission" date="2021-05" db="EMBL/GenBank/DDBJ databases">
        <title>Novel species in genus Cellulomonas.</title>
        <authorList>
            <person name="Zhang G."/>
        </authorList>
    </citation>
    <scope>NUCLEOTIDE SEQUENCE [LARGE SCALE GENOMIC DNA]</scope>
    <source>
        <strain evidence="2">zg-ZUI222</strain>
    </source>
</reference>
<accession>A0ABX8D669</accession>
<keyword evidence="2" id="KW-1185">Reference proteome</keyword>
<dbReference type="Proteomes" id="UP000677804">
    <property type="component" value="Chromosome"/>
</dbReference>
<dbReference type="EMBL" id="CP074405">
    <property type="protein sequence ID" value="QVI62930.1"/>
    <property type="molecule type" value="Genomic_DNA"/>
</dbReference>
<evidence type="ECO:0000313" key="1">
    <source>
        <dbReference type="EMBL" id="QVI62930.1"/>
    </source>
</evidence>
<dbReference type="RefSeq" id="WP_207340410.1">
    <property type="nucleotide sequence ID" value="NZ_CP074405.1"/>
</dbReference>
<protein>
    <submittedName>
        <fullName evidence="1">Uncharacterized protein</fullName>
    </submittedName>
</protein>